<proteinExistence type="predicted"/>
<feature type="compositionally biased region" description="Polar residues" evidence="1">
    <location>
        <begin position="121"/>
        <end position="134"/>
    </location>
</feature>
<evidence type="ECO:0000313" key="2">
    <source>
        <dbReference type="EMBL" id="MDG3004762.1"/>
    </source>
</evidence>
<dbReference type="Proteomes" id="UP001216907">
    <property type="component" value="Unassembled WGS sequence"/>
</dbReference>
<evidence type="ECO:0000313" key="4">
    <source>
        <dbReference type="Proteomes" id="UP001216907"/>
    </source>
</evidence>
<protein>
    <recommendedName>
        <fullName evidence="5">Bacterial Ig-like domain-containing protein</fullName>
    </recommendedName>
</protein>
<gene>
    <name evidence="2" type="ORF">PZE19_13320</name>
    <name evidence="3" type="ORF">PZE19_31745</name>
</gene>
<dbReference type="EMBL" id="JARRAG010000002">
    <property type="protein sequence ID" value="MDG3004762.1"/>
    <property type="molecule type" value="Genomic_DNA"/>
</dbReference>
<feature type="region of interest" description="Disordered" evidence="1">
    <location>
        <begin position="116"/>
        <end position="138"/>
    </location>
</feature>
<evidence type="ECO:0000256" key="1">
    <source>
        <dbReference type="SAM" id="MobiDB-lite"/>
    </source>
</evidence>
<name>A0ABT6FAZ2_9BACT</name>
<reference evidence="2 4" key="1">
    <citation type="submission" date="2023-03" db="EMBL/GenBank/DDBJ databases">
        <title>Paludisphaera mucosa sp. nov. a novel planctomycete from northern fen.</title>
        <authorList>
            <person name="Ivanova A."/>
        </authorList>
    </citation>
    <scope>NUCLEOTIDE SEQUENCE [LARGE SCALE GENOMIC DNA]</scope>
    <source>
        <strain evidence="2 4">Pla2</strain>
    </source>
</reference>
<keyword evidence="4" id="KW-1185">Reference proteome</keyword>
<dbReference type="EMBL" id="JARRAG010000005">
    <property type="protein sequence ID" value="MDG3008366.1"/>
    <property type="molecule type" value="Genomic_DNA"/>
</dbReference>
<dbReference type="RefSeq" id="WP_277861115.1">
    <property type="nucleotide sequence ID" value="NZ_JARRAG010000002.1"/>
</dbReference>
<comment type="caution">
    <text evidence="2">The sequence shown here is derived from an EMBL/GenBank/DDBJ whole genome shotgun (WGS) entry which is preliminary data.</text>
</comment>
<dbReference type="Gene3D" id="2.60.40.10">
    <property type="entry name" value="Immunoglobulins"/>
    <property type="match status" value="1"/>
</dbReference>
<evidence type="ECO:0000313" key="3">
    <source>
        <dbReference type="EMBL" id="MDG3008366.1"/>
    </source>
</evidence>
<evidence type="ECO:0008006" key="5">
    <source>
        <dbReference type="Google" id="ProtNLM"/>
    </source>
</evidence>
<accession>A0ABT6FAZ2</accession>
<sequence length="217" mass="23058">MAARSPGVALGLEALEARRLPSSTRLVQGPRAAEVAPASPVAATTAFGSAGTLEVLQGFVAAYLSSAGGPRYDPAYDLNHNDQIGQDDGRILLRILPPISPRIPLNLQVKLAPEDQARGSLPSNSGGTTHSRTPTVVGRTTPGALVFSGVGATDLKLRGPAVVADEHGYFRYSTTLTDGINQLDFQVVDPFGRQVLRAFPIYWLDFAQYEAAHPRDL</sequence>
<dbReference type="InterPro" id="IPR013783">
    <property type="entry name" value="Ig-like_fold"/>
</dbReference>
<organism evidence="2 4">
    <name type="scientific">Paludisphaera mucosa</name>
    <dbReference type="NCBI Taxonomy" id="3030827"/>
    <lineage>
        <taxon>Bacteria</taxon>
        <taxon>Pseudomonadati</taxon>
        <taxon>Planctomycetota</taxon>
        <taxon>Planctomycetia</taxon>
        <taxon>Isosphaerales</taxon>
        <taxon>Isosphaeraceae</taxon>
        <taxon>Paludisphaera</taxon>
    </lineage>
</organism>